<keyword evidence="1" id="KW-0472">Membrane</keyword>
<organism evidence="2 3">
    <name type="scientific">Bacillus seohaeanensis</name>
    <dbReference type="NCBI Taxonomy" id="284580"/>
    <lineage>
        <taxon>Bacteria</taxon>
        <taxon>Bacillati</taxon>
        <taxon>Bacillota</taxon>
        <taxon>Bacilli</taxon>
        <taxon>Bacillales</taxon>
        <taxon>Bacillaceae</taxon>
        <taxon>Bacillus</taxon>
    </lineage>
</organism>
<reference evidence="3" key="1">
    <citation type="journal article" date="2019" name="Int. J. Syst. Evol. Microbiol.">
        <title>The Global Catalogue of Microorganisms (GCM) 10K type strain sequencing project: providing services to taxonomists for standard genome sequencing and annotation.</title>
        <authorList>
            <consortium name="The Broad Institute Genomics Platform"/>
            <consortium name="The Broad Institute Genome Sequencing Center for Infectious Disease"/>
            <person name="Wu L."/>
            <person name="Ma J."/>
        </authorList>
    </citation>
    <scope>NUCLEOTIDE SEQUENCE [LARGE SCALE GENOMIC DNA]</scope>
    <source>
        <strain evidence="3">KCTC 3913</strain>
    </source>
</reference>
<evidence type="ECO:0000256" key="1">
    <source>
        <dbReference type="SAM" id="Phobius"/>
    </source>
</evidence>
<dbReference type="EMBL" id="JBHUMF010000015">
    <property type="protein sequence ID" value="MFD2680421.1"/>
    <property type="molecule type" value="Genomic_DNA"/>
</dbReference>
<name>A0ABW5RQ30_9BACI</name>
<comment type="caution">
    <text evidence="2">The sequence shown here is derived from an EMBL/GenBank/DDBJ whole genome shotgun (WGS) entry which is preliminary data.</text>
</comment>
<sequence>MFIFIEKAIVGMALLRMISGSVEVLAALLILKVNEVEKALIINSSLAIIGPIILIATTTIGLFGMADKISLSKIFWIVCGVCCILYGVKSGN</sequence>
<dbReference type="RefSeq" id="WP_071411724.1">
    <property type="nucleotide sequence ID" value="NZ_JBHUMF010000015.1"/>
</dbReference>
<dbReference type="Pfam" id="PF10942">
    <property type="entry name" value="DUF2619"/>
    <property type="match status" value="1"/>
</dbReference>
<feature type="transmembrane region" description="Helical" evidence="1">
    <location>
        <begin position="12"/>
        <end position="31"/>
    </location>
</feature>
<gene>
    <name evidence="2" type="ORF">ACFSUL_06600</name>
</gene>
<feature type="transmembrane region" description="Helical" evidence="1">
    <location>
        <begin position="69"/>
        <end position="88"/>
    </location>
</feature>
<keyword evidence="1" id="KW-0812">Transmembrane</keyword>
<evidence type="ECO:0000313" key="2">
    <source>
        <dbReference type="EMBL" id="MFD2680421.1"/>
    </source>
</evidence>
<accession>A0ABW5RQ30</accession>
<dbReference type="Proteomes" id="UP001597506">
    <property type="component" value="Unassembled WGS sequence"/>
</dbReference>
<keyword evidence="1" id="KW-1133">Transmembrane helix</keyword>
<dbReference type="InterPro" id="IPR020390">
    <property type="entry name" value="Uncharacterised_YqhV"/>
</dbReference>
<proteinExistence type="predicted"/>
<feature type="transmembrane region" description="Helical" evidence="1">
    <location>
        <begin position="40"/>
        <end position="63"/>
    </location>
</feature>
<keyword evidence="3" id="KW-1185">Reference proteome</keyword>
<evidence type="ECO:0000313" key="3">
    <source>
        <dbReference type="Proteomes" id="UP001597506"/>
    </source>
</evidence>
<protein>
    <submittedName>
        <fullName evidence="2">YqhV family protein</fullName>
    </submittedName>
</protein>